<feature type="transmembrane region" description="Helical" evidence="1">
    <location>
        <begin position="172"/>
        <end position="199"/>
    </location>
</feature>
<dbReference type="Pfam" id="PF02517">
    <property type="entry name" value="Rce1-like"/>
    <property type="match status" value="1"/>
</dbReference>
<reference evidence="4" key="1">
    <citation type="submission" date="2016-10" db="EMBL/GenBank/DDBJ databases">
        <authorList>
            <person name="Varghese N."/>
            <person name="Submissions S."/>
        </authorList>
    </citation>
    <scope>NUCLEOTIDE SEQUENCE [LARGE SCALE GENOMIC DNA]</scope>
    <source>
        <strain evidence="4">DSM 26879</strain>
    </source>
</reference>
<evidence type="ECO:0000313" key="4">
    <source>
        <dbReference type="Proteomes" id="UP000199478"/>
    </source>
</evidence>
<organism evidence="3 4">
    <name type="scientific">Yoonia tamlensis</name>
    <dbReference type="NCBI Taxonomy" id="390270"/>
    <lineage>
        <taxon>Bacteria</taxon>
        <taxon>Pseudomonadati</taxon>
        <taxon>Pseudomonadota</taxon>
        <taxon>Alphaproteobacteria</taxon>
        <taxon>Rhodobacterales</taxon>
        <taxon>Paracoccaceae</taxon>
        <taxon>Yoonia</taxon>
    </lineage>
</organism>
<dbReference type="InterPro" id="IPR003675">
    <property type="entry name" value="Rce1/LyrA-like_dom"/>
</dbReference>
<gene>
    <name evidence="3" type="ORF">SAMN04488005_2188</name>
</gene>
<evidence type="ECO:0000313" key="3">
    <source>
        <dbReference type="EMBL" id="SFR45891.1"/>
    </source>
</evidence>
<evidence type="ECO:0000259" key="2">
    <source>
        <dbReference type="Pfam" id="PF02517"/>
    </source>
</evidence>
<protein>
    <submittedName>
        <fullName evidence="3">CAAX protease self-immunity</fullName>
    </submittedName>
</protein>
<accession>A0A1I6GUW5</accession>
<evidence type="ECO:0000256" key="1">
    <source>
        <dbReference type="SAM" id="Phobius"/>
    </source>
</evidence>
<keyword evidence="1" id="KW-0472">Membrane</keyword>
<feature type="transmembrane region" description="Helical" evidence="1">
    <location>
        <begin position="38"/>
        <end position="60"/>
    </location>
</feature>
<keyword evidence="3" id="KW-0645">Protease</keyword>
<feature type="transmembrane region" description="Helical" evidence="1">
    <location>
        <begin position="7"/>
        <end position="26"/>
    </location>
</feature>
<dbReference type="GO" id="GO:0006508">
    <property type="term" value="P:proteolysis"/>
    <property type="evidence" value="ECO:0007669"/>
    <property type="project" value="UniProtKB-KW"/>
</dbReference>
<dbReference type="EMBL" id="FOYP01000001">
    <property type="protein sequence ID" value="SFR45891.1"/>
    <property type="molecule type" value="Genomic_DNA"/>
</dbReference>
<name>A0A1I6GUW5_9RHOB</name>
<keyword evidence="3" id="KW-0378">Hydrolase</keyword>
<dbReference type="InterPro" id="IPR052710">
    <property type="entry name" value="CAAX_protease"/>
</dbReference>
<dbReference type="RefSeq" id="WP_165615032.1">
    <property type="nucleotide sequence ID" value="NZ_FOYP01000001.1"/>
</dbReference>
<dbReference type="AlphaFoldDB" id="A0A1I6GUW5"/>
<dbReference type="Proteomes" id="UP000199478">
    <property type="component" value="Unassembled WGS sequence"/>
</dbReference>
<dbReference type="PANTHER" id="PTHR36435">
    <property type="entry name" value="SLR1288 PROTEIN"/>
    <property type="match status" value="1"/>
</dbReference>
<keyword evidence="1" id="KW-1133">Transmembrane helix</keyword>
<dbReference type="STRING" id="390270.SAMN04488005_2188"/>
<feature type="transmembrane region" description="Helical" evidence="1">
    <location>
        <begin position="105"/>
        <end position="124"/>
    </location>
</feature>
<keyword evidence="4" id="KW-1185">Reference proteome</keyword>
<dbReference type="PANTHER" id="PTHR36435:SF1">
    <property type="entry name" value="CAAX AMINO TERMINAL PROTEASE FAMILY PROTEIN"/>
    <property type="match status" value="1"/>
</dbReference>
<keyword evidence="1" id="KW-0812">Transmembrane</keyword>
<sequence length="244" mass="26236">MAGLGRVCAAAAGYFAILIVATLHRFGAGQGPDDTQAVLYALLPVQLLLLLLCMVALRPFGWRAAGFGRIHWAGVAWLLPVIAVMVLMLGGLAGDIPALRAQPRLLVLLVAVPVLIGITEEIMFRGIILRAAMARLPVFYAMLLSALLFALMHGIIGVSGQPASVTFQQMGFAFLVGIFLAPIAIAAGNLWVVIIWHAVWDMLVYASQWAGVLHSYALIGIMIQTLISVSLWARLVRADQRETS</sequence>
<feature type="domain" description="CAAX prenyl protease 2/Lysostaphin resistance protein A-like" evidence="2">
    <location>
        <begin position="105"/>
        <end position="202"/>
    </location>
</feature>
<dbReference type="GO" id="GO:0080120">
    <property type="term" value="P:CAAX-box protein maturation"/>
    <property type="evidence" value="ECO:0007669"/>
    <property type="project" value="UniProtKB-ARBA"/>
</dbReference>
<feature type="transmembrane region" description="Helical" evidence="1">
    <location>
        <begin position="136"/>
        <end position="160"/>
    </location>
</feature>
<feature type="transmembrane region" description="Helical" evidence="1">
    <location>
        <begin position="211"/>
        <end position="233"/>
    </location>
</feature>
<dbReference type="GO" id="GO:0004175">
    <property type="term" value="F:endopeptidase activity"/>
    <property type="evidence" value="ECO:0007669"/>
    <property type="project" value="UniProtKB-ARBA"/>
</dbReference>
<feature type="transmembrane region" description="Helical" evidence="1">
    <location>
        <begin position="72"/>
        <end position="93"/>
    </location>
</feature>
<proteinExistence type="predicted"/>